<dbReference type="EMBL" id="PSQE01000003">
    <property type="protein sequence ID" value="RHN66010.1"/>
    <property type="molecule type" value="Genomic_DNA"/>
</dbReference>
<dbReference type="PANTHER" id="PTHR31293:SF12">
    <property type="entry name" value="RNI-LIKE SUPERFAMILY PROTEIN"/>
    <property type="match status" value="1"/>
</dbReference>
<dbReference type="Pfam" id="PF00646">
    <property type="entry name" value="F-box"/>
    <property type="match status" value="1"/>
</dbReference>
<dbReference type="InterPro" id="IPR055411">
    <property type="entry name" value="LRR_FXL15/At3g58940/PEG3-like"/>
</dbReference>
<evidence type="ECO:0000313" key="3">
    <source>
        <dbReference type="Proteomes" id="UP000265566"/>
    </source>
</evidence>
<dbReference type="Pfam" id="PF24758">
    <property type="entry name" value="LRR_At5g56370"/>
    <property type="match status" value="1"/>
</dbReference>
<evidence type="ECO:0000259" key="1">
    <source>
        <dbReference type="PROSITE" id="PS50181"/>
    </source>
</evidence>
<dbReference type="SUPFAM" id="SSF52047">
    <property type="entry name" value="RNI-like"/>
    <property type="match status" value="1"/>
</dbReference>
<dbReference type="Gene3D" id="1.20.1280.50">
    <property type="match status" value="1"/>
</dbReference>
<dbReference type="InterPro" id="IPR053781">
    <property type="entry name" value="F-box_AtFBL13-like"/>
</dbReference>
<evidence type="ECO:0000313" key="2">
    <source>
        <dbReference type="EMBL" id="RHN66010.1"/>
    </source>
</evidence>
<dbReference type="InterPro" id="IPR055294">
    <property type="entry name" value="FBL60-like"/>
</dbReference>
<dbReference type="CDD" id="cd22160">
    <property type="entry name" value="F-box_AtFBL13-like"/>
    <property type="match status" value="1"/>
</dbReference>
<dbReference type="InterPro" id="IPR036047">
    <property type="entry name" value="F-box-like_dom_sf"/>
</dbReference>
<protein>
    <submittedName>
        <fullName evidence="2">Putative F-box domain, leucine-rich repeat domain, L domain-containing protein</fullName>
    </submittedName>
</protein>
<dbReference type="InterPro" id="IPR032675">
    <property type="entry name" value="LRR_dom_sf"/>
</dbReference>
<dbReference type="SMART" id="SM00256">
    <property type="entry name" value="FBOX"/>
    <property type="match status" value="1"/>
</dbReference>
<dbReference type="SUPFAM" id="SSF81383">
    <property type="entry name" value="F-box domain"/>
    <property type="match status" value="1"/>
</dbReference>
<dbReference type="Proteomes" id="UP000265566">
    <property type="component" value="Chromosome 3"/>
</dbReference>
<dbReference type="PROSITE" id="PS50181">
    <property type="entry name" value="FBOX"/>
    <property type="match status" value="1"/>
</dbReference>
<gene>
    <name evidence="2" type="ORF">MtrunA17_Chr3g0086141</name>
</gene>
<proteinExistence type="predicted"/>
<comment type="caution">
    <text evidence="2">The sequence shown here is derived from an EMBL/GenBank/DDBJ whole genome shotgun (WGS) entry which is preliminary data.</text>
</comment>
<sequence>MADRISTLPDSVLCHILSFLETKQAVATSILSNRWKHLWLSVPVLDFSITRLTDKDDNFRFNDFVYSVLLSRDATVPIKSFRLYVIYDYNEHVTLRIPSFAKWINIVLQRRVEYLDLHADIYGWPILPNTIFNCTTLVILKLNFFWIDPSCSSVLLLPSLKTLHLQFTTFPKHQDFMSLLGNCPNLEDLLISDLWFDYKEDSLALITRTLQALIMRRTL</sequence>
<feature type="domain" description="F-box" evidence="1">
    <location>
        <begin position="2"/>
        <end position="52"/>
    </location>
</feature>
<dbReference type="PANTHER" id="PTHR31293">
    <property type="entry name" value="RNI-LIKE SUPERFAMILY PROTEIN"/>
    <property type="match status" value="1"/>
</dbReference>
<dbReference type="InterPro" id="IPR001810">
    <property type="entry name" value="F-box_dom"/>
</dbReference>
<accession>A0A396IL69</accession>
<dbReference type="AlphaFoldDB" id="A0A396IL69"/>
<name>A0A396IL69_MEDTR</name>
<dbReference type="Gramene" id="rna13919">
    <property type="protein sequence ID" value="RHN66010.1"/>
    <property type="gene ID" value="gene13919"/>
</dbReference>
<organism evidence="2 3">
    <name type="scientific">Medicago truncatula</name>
    <name type="common">Barrel medic</name>
    <name type="synonym">Medicago tribuloides</name>
    <dbReference type="NCBI Taxonomy" id="3880"/>
    <lineage>
        <taxon>Eukaryota</taxon>
        <taxon>Viridiplantae</taxon>
        <taxon>Streptophyta</taxon>
        <taxon>Embryophyta</taxon>
        <taxon>Tracheophyta</taxon>
        <taxon>Spermatophyta</taxon>
        <taxon>Magnoliopsida</taxon>
        <taxon>eudicotyledons</taxon>
        <taxon>Gunneridae</taxon>
        <taxon>Pentapetalae</taxon>
        <taxon>rosids</taxon>
        <taxon>fabids</taxon>
        <taxon>Fabales</taxon>
        <taxon>Fabaceae</taxon>
        <taxon>Papilionoideae</taxon>
        <taxon>50 kb inversion clade</taxon>
        <taxon>NPAAA clade</taxon>
        <taxon>Hologalegina</taxon>
        <taxon>IRL clade</taxon>
        <taxon>Trifolieae</taxon>
        <taxon>Medicago</taxon>
    </lineage>
</organism>
<reference evidence="3" key="1">
    <citation type="journal article" date="2018" name="Nat. Plants">
        <title>Whole-genome landscape of Medicago truncatula symbiotic genes.</title>
        <authorList>
            <person name="Pecrix Y."/>
            <person name="Staton S.E."/>
            <person name="Sallet E."/>
            <person name="Lelandais-Briere C."/>
            <person name="Moreau S."/>
            <person name="Carrere S."/>
            <person name="Blein T."/>
            <person name="Jardinaud M.F."/>
            <person name="Latrasse D."/>
            <person name="Zouine M."/>
            <person name="Zahm M."/>
            <person name="Kreplak J."/>
            <person name="Mayjonade B."/>
            <person name="Satge C."/>
            <person name="Perez M."/>
            <person name="Cauet S."/>
            <person name="Marande W."/>
            <person name="Chantry-Darmon C."/>
            <person name="Lopez-Roques C."/>
            <person name="Bouchez O."/>
            <person name="Berard A."/>
            <person name="Debelle F."/>
            <person name="Munos S."/>
            <person name="Bendahmane A."/>
            <person name="Berges H."/>
            <person name="Niebel A."/>
            <person name="Buitink J."/>
            <person name="Frugier F."/>
            <person name="Benhamed M."/>
            <person name="Crespi M."/>
            <person name="Gouzy J."/>
            <person name="Gamas P."/>
        </authorList>
    </citation>
    <scope>NUCLEOTIDE SEQUENCE [LARGE SCALE GENOMIC DNA]</scope>
    <source>
        <strain evidence="3">cv. Jemalong A17</strain>
    </source>
</reference>
<dbReference type="Gene3D" id="3.80.10.10">
    <property type="entry name" value="Ribonuclease Inhibitor"/>
    <property type="match status" value="1"/>
</dbReference>